<name>A0A1G6WX04_9PROT</name>
<dbReference type="InterPro" id="IPR007375">
    <property type="entry name" value="SoxG"/>
</dbReference>
<dbReference type="EMBL" id="FNAP01000001">
    <property type="protein sequence ID" value="SDD70470.1"/>
    <property type="molecule type" value="Genomic_DNA"/>
</dbReference>
<dbReference type="RefSeq" id="WP_092781022.1">
    <property type="nucleotide sequence ID" value="NZ_FNAP01000001.1"/>
</dbReference>
<dbReference type="Pfam" id="PF04268">
    <property type="entry name" value="SoxG"/>
    <property type="match status" value="1"/>
</dbReference>
<dbReference type="Proteomes" id="UP000199412">
    <property type="component" value="Unassembled WGS sequence"/>
</dbReference>
<organism evidence="1 2">
    <name type="scientific">Rhodospira trueperi</name>
    <dbReference type="NCBI Taxonomy" id="69960"/>
    <lineage>
        <taxon>Bacteria</taxon>
        <taxon>Pseudomonadati</taxon>
        <taxon>Pseudomonadota</taxon>
        <taxon>Alphaproteobacteria</taxon>
        <taxon>Rhodospirillales</taxon>
        <taxon>Rhodospirillaceae</taxon>
        <taxon>Rhodospira</taxon>
    </lineage>
</organism>
<dbReference type="Gene3D" id="3.30.1360.120">
    <property type="entry name" value="Probable tRNA modification gtpase trme, domain 1"/>
    <property type="match status" value="1"/>
</dbReference>
<dbReference type="AlphaFoldDB" id="A0A1G6WX04"/>
<dbReference type="STRING" id="69960.SAMN05421720_101300"/>
<reference evidence="1 2" key="1">
    <citation type="submission" date="2016-10" db="EMBL/GenBank/DDBJ databases">
        <authorList>
            <person name="de Groot N.N."/>
        </authorList>
    </citation>
    <scope>NUCLEOTIDE SEQUENCE [LARGE SCALE GENOMIC DNA]</scope>
    <source>
        <strain evidence="1 2">ATCC 700224</strain>
    </source>
</reference>
<accession>A0A1G6WX04</accession>
<dbReference type="Gene3D" id="3.30.70.1520">
    <property type="entry name" value="Heterotetrameric sarcosine oxidase"/>
    <property type="match status" value="1"/>
</dbReference>
<sequence>MDTPLEMGPEMGPGGPGGRWENPLLALELDMAAASGPLVTLSCAPPRAAINLRATEGLLPEIERTYGVRPSTTPNTWTASADGSRIALWLGPHEWLLLAPEGTAPSVEAAIRDARANDGWLGVCDVSHNYTTLMLRGRRARLVLSKGCALDLHPRGPWRPGTCAQTTLARTRVLLRVTDDPDAIELWVRNSFARYTVAWLLDAMTGIAHEPGDF</sequence>
<gene>
    <name evidence="1" type="ORF">SAMN05421720_101300</name>
</gene>
<keyword evidence="2" id="KW-1185">Reference proteome</keyword>
<evidence type="ECO:0000313" key="2">
    <source>
        <dbReference type="Proteomes" id="UP000199412"/>
    </source>
</evidence>
<dbReference type="InterPro" id="IPR027266">
    <property type="entry name" value="TrmE/GcvT-like"/>
</dbReference>
<proteinExistence type="predicted"/>
<evidence type="ECO:0000313" key="1">
    <source>
        <dbReference type="EMBL" id="SDD70470.1"/>
    </source>
</evidence>
<dbReference type="OrthoDB" id="9814782at2"/>
<protein>
    <submittedName>
        <fullName evidence="1">Sarcosine oxidase subunit gamma</fullName>
    </submittedName>
</protein>
<dbReference type="SUPFAM" id="SSF103025">
    <property type="entry name" value="Folate-binding domain"/>
    <property type="match status" value="1"/>
</dbReference>